<keyword evidence="11" id="KW-1185">Reference proteome</keyword>
<feature type="transmembrane region" description="Helical" evidence="8">
    <location>
        <begin position="360"/>
        <end position="384"/>
    </location>
</feature>
<keyword evidence="2" id="KW-0813">Transport</keyword>
<evidence type="ECO:0000256" key="5">
    <source>
        <dbReference type="ARBA" id="ARBA00022692"/>
    </source>
</evidence>
<proteinExistence type="predicted"/>
<evidence type="ECO:0000313" key="11">
    <source>
        <dbReference type="Proteomes" id="UP000005204"/>
    </source>
</evidence>
<evidence type="ECO:0000256" key="6">
    <source>
        <dbReference type="ARBA" id="ARBA00022989"/>
    </source>
</evidence>
<reference evidence="10" key="2">
    <citation type="submission" date="2022-06" db="UniProtKB">
        <authorList>
            <consortium name="EnsemblMetazoa"/>
        </authorList>
    </citation>
    <scope>IDENTIFICATION</scope>
    <source>
        <strain evidence="10">p50T (Dazao)</strain>
    </source>
</reference>
<sequence length="476" mass="52113">MGVWVQAGSTALICCVCVNMAAMFMWPSSTLTLFQCDNTPLHRPLTEAEANMLGSLSSLGALISTPFTGMMLDRLGRKNISLLIGVIGVISWSMISLSNRVEVVLVAIFLSGLSGSVFLVVPVYISEICQTSIRGTMTSCSMVFYGVGMLVSYLMGGYMNYYPMVYTCLTMAVVSTLFITVLKETPVCLMAKGLNEEAAKSLAFYRGLKPESKEVLEELNIIQRSLSPDLDCAEVTPEEQKLNPADRKHQKLSVIQFMNKSRSTRKALFVCVTILTLSIFQGSVVVQVYAGPLFSAAIPSVSSTLCSVVVAVVTVLTGLVSAYLTEVTGRRPLMIHSSTLSGLCCILLGTQIQLGWAPSWVTALFIFVFTATYSLGSGMVPYVLFAEVFLPEVKSFMSMLTVEWAWFCNYVILLIFNPLLKVVGLGPIFYIFAVICFVTSVFCMLEQPETKGLHCEDIQHLFDKKSSKARRIEGSA</sequence>
<feature type="transmembrane region" description="Helical" evidence="8">
    <location>
        <begin position="137"/>
        <end position="155"/>
    </location>
</feature>
<feature type="transmembrane region" description="Helical" evidence="8">
    <location>
        <begin position="396"/>
        <end position="416"/>
    </location>
</feature>
<dbReference type="Proteomes" id="UP000005204">
    <property type="component" value="Unassembled WGS sequence"/>
</dbReference>
<keyword evidence="4" id="KW-0762">Sugar transport</keyword>
<dbReference type="GeneID" id="101736231"/>
<organism evidence="10 11">
    <name type="scientific">Bombyx mori</name>
    <name type="common">Silk moth</name>
    <dbReference type="NCBI Taxonomy" id="7091"/>
    <lineage>
        <taxon>Eukaryota</taxon>
        <taxon>Metazoa</taxon>
        <taxon>Ecdysozoa</taxon>
        <taxon>Arthropoda</taxon>
        <taxon>Hexapoda</taxon>
        <taxon>Insecta</taxon>
        <taxon>Pterygota</taxon>
        <taxon>Neoptera</taxon>
        <taxon>Endopterygota</taxon>
        <taxon>Lepidoptera</taxon>
        <taxon>Glossata</taxon>
        <taxon>Ditrysia</taxon>
        <taxon>Bombycoidea</taxon>
        <taxon>Bombycidae</taxon>
        <taxon>Bombycinae</taxon>
        <taxon>Bombyx</taxon>
    </lineage>
</organism>
<dbReference type="Gene3D" id="1.20.1250.20">
    <property type="entry name" value="MFS general substrate transporter like domains"/>
    <property type="match status" value="1"/>
</dbReference>
<evidence type="ECO:0000256" key="1">
    <source>
        <dbReference type="ARBA" id="ARBA00004651"/>
    </source>
</evidence>
<name>A0A8R2C6I5_BOMMO</name>
<keyword evidence="5 8" id="KW-0812">Transmembrane</keyword>
<feature type="transmembrane region" description="Helical" evidence="8">
    <location>
        <begin position="333"/>
        <end position="354"/>
    </location>
</feature>
<evidence type="ECO:0000256" key="3">
    <source>
        <dbReference type="ARBA" id="ARBA00022475"/>
    </source>
</evidence>
<feature type="transmembrane region" description="Helical" evidence="8">
    <location>
        <begin position="103"/>
        <end position="125"/>
    </location>
</feature>
<dbReference type="GO" id="GO:0005886">
    <property type="term" value="C:plasma membrane"/>
    <property type="evidence" value="ECO:0007669"/>
    <property type="project" value="UniProtKB-SubCell"/>
</dbReference>
<dbReference type="RefSeq" id="XP_012546859.1">
    <property type="nucleotide sequence ID" value="XM_012691405.4"/>
</dbReference>
<dbReference type="InterPro" id="IPR020846">
    <property type="entry name" value="MFS_dom"/>
</dbReference>
<keyword evidence="6 8" id="KW-1133">Transmembrane helix</keyword>
<dbReference type="AlphaFoldDB" id="A0A8R2C6I5"/>
<feature type="transmembrane region" description="Helical" evidence="8">
    <location>
        <begin position="79"/>
        <end position="97"/>
    </location>
</feature>
<keyword evidence="3" id="KW-1003">Cell membrane</keyword>
<dbReference type="GO" id="GO:0022857">
    <property type="term" value="F:transmembrane transporter activity"/>
    <property type="evidence" value="ECO:0007669"/>
    <property type="project" value="InterPro"/>
</dbReference>
<feature type="transmembrane region" description="Helical" evidence="8">
    <location>
        <begin position="267"/>
        <end position="290"/>
    </location>
</feature>
<dbReference type="OrthoDB" id="8120565at2759"/>
<reference evidence="11" key="1">
    <citation type="journal article" date="2008" name="Insect Biochem. Mol. Biol.">
        <title>The genome of a lepidopteran model insect, the silkworm Bombyx mori.</title>
        <authorList>
            <consortium name="International Silkworm Genome Consortium"/>
        </authorList>
    </citation>
    <scope>NUCLEOTIDE SEQUENCE [LARGE SCALE GENOMIC DNA]</scope>
    <source>
        <strain evidence="11">p50T</strain>
    </source>
</reference>
<dbReference type="PROSITE" id="PS00216">
    <property type="entry name" value="SUGAR_TRANSPORT_1"/>
    <property type="match status" value="1"/>
</dbReference>
<accession>A0A8R2C6I5</accession>
<dbReference type="KEGG" id="bmor:101736231"/>
<dbReference type="InterPro" id="IPR036259">
    <property type="entry name" value="MFS_trans_sf"/>
</dbReference>
<dbReference type="FunFam" id="1.20.1250.20:FF:000218">
    <property type="entry name" value="facilitated trehalose transporter Tret1"/>
    <property type="match status" value="1"/>
</dbReference>
<evidence type="ECO:0000256" key="4">
    <source>
        <dbReference type="ARBA" id="ARBA00022597"/>
    </source>
</evidence>
<dbReference type="PROSITE" id="PS50850">
    <property type="entry name" value="MFS"/>
    <property type="match status" value="1"/>
</dbReference>
<evidence type="ECO:0000313" key="10">
    <source>
        <dbReference type="EnsemblMetazoa" id="XP_012546859.1"/>
    </source>
</evidence>
<feature type="domain" description="Major facilitator superfamily (MFS) profile" evidence="9">
    <location>
        <begin position="1"/>
        <end position="451"/>
    </location>
</feature>
<dbReference type="PANTHER" id="PTHR48021:SF1">
    <property type="entry name" value="GH07001P-RELATED"/>
    <property type="match status" value="1"/>
</dbReference>
<protein>
    <recommendedName>
        <fullName evidence="9">Major facilitator superfamily (MFS) profile domain-containing protein</fullName>
    </recommendedName>
</protein>
<dbReference type="SUPFAM" id="SSF103473">
    <property type="entry name" value="MFS general substrate transporter"/>
    <property type="match status" value="1"/>
</dbReference>
<evidence type="ECO:0000256" key="8">
    <source>
        <dbReference type="SAM" id="Phobius"/>
    </source>
</evidence>
<feature type="transmembrane region" description="Helical" evidence="8">
    <location>
        <begin position="161"/>
        <end position="182"/>
    </location>
</feature>
<evidence type="ECO:0000256" key="7">
    <source>
        <dbReference type="ARBA" id="ARBA00023136"/>
    </source>
</evidence>
<dbReference type="EnsemblMetazoa" id="XM_012691405.3">
    <property type="protein sequence ID" value="XP_012546859.1"/>
    <property type="gene ID" value="LOC101736231"/>
</dbReference>
<evidence type="ECO:0000259" key="9">
    <source>
        <dbReference type="PROSITE" id="PS50850"/>
    </source>
</evidence>
<feature type="transmembrane region" description="Helical" evidence="8">
    <location>
        <begin position="296"/>
        <end position="321"/>
    </location>
</feature>
<evidence type="ECO:0000256" key="2">
    <source>
        <dbReference type="ARBA" id="ARBA00022448"/>
    </source>
</evidence>
<dbReference type="Pfam" id="PF00083">
    <property type="entry name" value="Sugar_tr"/>
    <property type="match status" value="1"/>
</dbReference>
<feature type="transmembrane region" description="Helical" evidence="8">
    <location>
        <begin position="428"/>
        <end position="445"/>
    </location>
</feature>
<dbReference type="InterPro" id="IPR050549">
    <property type="entry name" value="MFS_Trehalose_Transporter"/>
</dbReference>
<comment type="subcellular location">
    <subcellularLocation>
        <location evidence="1">Cell membrane</location>
        <topology evidence="1">Multi-pass membrane protein</topology>
    </subcellularLocation>
</comment>
<dbReference type="InterPro" id="IPR005829">
    <property type="entry name" value="Sugar_transporter_CS"/>
</dbReference>
<keyword evidence="7 8" id="KW-0472">Membrane</keyword>
<dbReference type="PANTHER" id="PTHR48021">
    <property type="match status" value="1"/>
</dbReference>
<dbReference type="InterPro" id="IPR005828">
    <property type="entry name" value="MFS_sugar_transport-like"/>
</dbReference>